<keyword evidence="7" id="KW-1185">Reference proteome</keyword>
<name>A0A0W8I155_9MICO</name>
<dbReference type="InterPro" id="IPR006062">
    <property type="entry name" value="His_biosynth"/>
</dbReference>
<evidence type="ECO:0008006" key="8">
    <source>
        <dbReference type="Google" id="ProtNLM"/>
    </source>
</evidence>
<dbReference type="GO" id="GO:0005737">
    <property type="term" value="C:cytoplasm"/>
    <property type="evidence" value="ECO:0007669"/>
    <property type="project" value="TreeGrafter"/>
</dbReference>
<evidence type="ECO:0000256" key="2">
    <source>
        <dbReference type="ARBA" id="ARBA00022605"/>
    </source>
</evidence>
<dbReference type="RefSeq" id="WP_058892349.1">
    <property type="nucleotide sequence ID" value="NZ_LQBL01000032.1"/>
</dbReference>
<evidence type="ECO:0000256" key="3">
    <source>
        <dbReference type="ARBA" id="ARBA00023102"/>
    </source>
</evidence>
<dbReference type="EMBL" id="LQBL01000032">
    <property type="protein sequence ID" value="KUG51453.1"/>
    <property type="molecule type" value="Genomic_DNA"/>
</dbReference>
<dbReference type="InterPro" id="IPR011060">
    <property type="entry name" value="RibuloseP-bd_barrel"/>
</dbReference>
<comment type="pathway">
    <text evidence="4">Amino-acid biosynthesis.</text>
</comment>
<evidence type="ECO:0000256" key="4">
    <source>
        <dbReference type="ARBA" id="ARBA00029440"/>
    </source>
</evidence>
<evidence type="ECO:0000256" key="5">
    <source>
        <dbReference type="RuleBase" id="RU003657"/>
    </source>
</evidence>
<dbReference type="PANTHER" id="PTHR43090">
    <property type="entry name" value="1-(5-PHOSPHORIBOSYL)-5-[(5-PHOSPHORIBOSYLAMINO)METHYLIDENEAMINO] IMIDAZOLE-4-CARBOXAMIDE ISOMERASE"/>
    <property type="match status" value="1"/>
</dbReference>
<dbReference type="Proteomes" id="UP000054837">
    <property type="component" value="Unassembled WGS sequence"/>
</dbReference>
<keyword evidence="2 5" id="KW-0028">Amino-acid biosynthesis</keyword>
<reference evidence="6 7" key="1">
    <citation type="submission" date="2015-12" db="EMBL/GenBank/DDBJ databases">
        <title>Serinicoccus chungangenesis strain CD08_5 genome sequencing and assembly.</title>
        <authorList>
            <person name="Chander A.M."/>
            <person name="Kaur G."/>
            <person name="Nair G.R."/>
            <person name="Dhawan D.K."/>
            <person name="Kochhar R.K."/>
            <person name="Mayilraj S."/>
            <person name="Bhadada S.K."/>
        </authorList>
    </citation>
    <scope>NUCLEOTIDE SEQUENCE [LARGE SCALE GENOMIC DNA]</scope>
    <source>
        <strain evidence="6 7">CD08_5</strain>
    </source>
</reference>
<dbReference type="SUPFAM" id="SSF51366">
    <property type="entry name" value="Ribulose-phoshate binding barrel"/>
    <property type="match status" value="1"/>
</dbReference>
<dbReference type="OrthoDB" id="9807749at2"/>
<dbReference type="GO" id="GO:0000105">
    <property type="term" value="P:L-histidine biosynthetic process"/>
    <property type="evidence" value="ECO:0007669"/>
    <property type="project" value="UniProtKB-KW"/>
</dbReference>
<dbReference type="GO" id="GO:0003949">
    <property type="term" value="F:1-(5-phosphoribosyl)-5-[(5-phosphoribosylamino)methylideneamino]imidazole-4-carboxamide isomerase activity"/>
    <property type="evidence" value="ECO:0007669"/>
    <property type="project" value="InterPro"/>
</dbReference>
<evidence type="ECO:0000313" key="7">
    <source>
        <dbReference type="Proteomes" id="UP000054837"/>
    </source>
</evidence>
<dbReference type="Pfam" id="PF00977">
    <property type="entry name" value="His_biosynth"/>
    <property type="match status" value="1"/>
</dbReference>
<comment type="similarity">
    <text evidence="1 5">Belongs to the HisA/HisF family.</text>
</comment>
<dbReference type="PANTHER" id="PTHR43090:SF2">
    <property type="entry name" value="1-(5-PHOSPHORIBOSYL)-5-[(5-PHOSPHORIBOSYLAMINO)METHYLIDENEAMINO] IMIDAZOLE-4-CARBOXAMIDE ISOMERASE"/>
    <property type="match status" value="1"/>
</dbReference>
<dbReference type="GO" id="GO:0000162">
    <property type="term" value="P:L-tryptophan biosynthetic process"/>
    <property type="evidence" value="ECO:0007669"/>
    <property type="project" value="TreeGrafter"/>
</dbReference>
<sequence length="235" mass="24261">MTQGLTLLPAVDVAAGRAAQVRGDAGARPAEVARSLVREGARLLHLVDLDRAFGRGGDPELMAGLVDELPVPVQLSGGIAGAEDLSWAEGTRAFRVVLASSALADPALVEEAAGRLGERLVVAVDVRDGEVVARGTSLRLGPVHEVVGRHPVLRGGRARVLVADASRDGRRTGADVTLFRSVARLVGSPVTASGGVAGLADLRALRDCPEVDEVVLGAALHEGAFTLRDALEACR</sequence>
<dbReference type="STRING" id="767452.AVL62_08865"/>
<comment type="caution">
    <text evidence="6">The sequence shown here is derived from an EMBL/GenBank/DDBJ whole genome shotgun (WGS) entry which is preliminary data.</text>
</comment>
<keyword evidence="3 5" id="KW-0368">Histidine biosynthesis</keyword>
<gene>
    <name evidence="6" type="ORF">AVL62_08865</name>
</gene>
<evidence type="ECO:0000313" key="6">
    <source>
        <dbReference type="EMBL" id="KUG51453.1"/>
    </source>
</evidence>
<dbReference type="AlphaFoldDB" id="A0A0W8I155"/>
<accession>A0A0W8I155</accession>
<dbReference type="InterPro" id="IPR044524">
    <property type="entry name" value="Isoase_HisA-like"/>
</dbReference>
<protein>
    <recommendedName>
        <fullName evidence="8">1-(5-phosphoribosyl)-5-((5-phosphoribosylamino)methylideneamino)imidazole-4-carboxamide isomerase</fullName>
    </recommendedName>
</protein>
<dbReference type="Gene3D" id="3.20.20.70">
    <property type="entry name" value="Aldolase class I"/>
    <property type="match status" value="1"/>
</dbReference>
<organism evidence="6 7">
    <name type="scientific">Serinicoccus chungangensis</name>
    <dbReference type="NCBI Taxonomy" id="767452"/>
    <lineage>
        <taxon>Bacteria</taxon>
        <taxon>Bacillati</taxon>
        <taxon>Actinomycetota</taxon>
        <taxon>Actinomycetes</taxon>
        <taxon>Micrococcales</taxon>
        <taxon>Ornithinimicrobiaceae</taxon>
        <taxon>Serinicoccus</taxon>
    </lineage>
</organism>
<dbReference type="InterPro" id="IPR013785">
    <property type="entry name" value="Aldolase_TIM"/>
</dbReference>
<evidence type="ECO:0000256" key="1">
    <source>
        <dbReference type="ARBA" id="ARBA00009667"/>
    </source>
</evidence>
<proteinExistence type="inferred from homology"/>